<evidence type="ECO:0000256" key="2">
    <source>
        <dbReference type="SAM" id="SignalP"/>
    </source>
</evidence>
<dbReference type="Gene3D" id="3.40.50.1110">
    <property type="entry name" value="SGNH hydrolase"/>
    <property type="match status" value="1"/>
</dbReference>
<dbReference type="RefSeq" id="WP_117678648.1">
    <property type="nucleotide sequence ID" value="NZ_QSRJ01000001.1"/>
</dbReference>
<name>A0A3E4QY39_9ACTN</name>
<evidence type="ECO:0000313" key="4">
    <source>
        <dbReference type="Proteomes" id="UP000260943"/>
    </source>
</evidence>
<organism evidence="3 4">
    <name type="scientific">Collinsella tanakaei</name>
    <dbReference type="NCBI Taxonomy" id="626935"/>
    <lineage>
        <taxon>Bacteria</taxon>
        <taxon>Bacillati</taxon>
        <taxon>Actinomycetota</taxon>
        <taxon>Coriobacteriia</taxon>
        <taxon>Coriobacteriales</taxon>
        <taxon>Coriobacteriaceae</taxon>
        <taxon>Collinsella</taxon>
    </lineage>
</organism>
<dbReference type="PANTHER" id="PTHR40039">
    <property type="entry name" value="PROTEIN DLTD"/>
    <property type="match status" value="1"/>
</dbReference>
<dbReference type="SUPFAM" id="SSF52266">
    <property type="entry name" value="SGNH hydrolase"/>
    <property type="match status" value="1"/>
</dbReference>
<protein>
    <submittedName>
        <fullName evidence="3">D-alanyl-lipoteichoic acid biosynthesis protein DltD</fullName>
    </submittedName>
</protein>
<feature type="signal peptide" evidence="2">
    <location>
        <begin position="1"/>
        <end position="23"/>
    </location>
</feature>
<comment type="caution">
    <text evidence="3">The sequence shown here is derived from an EMBL/GenBank/DDBJ whole genome shotgun (WGS) entry which is preliminary data.</text>
</comment>
<dbReference type="AlphaFoldDB" id="A0A3E4QY39"/>
<dbReference type="Proteomes" id="UP000260943">
    <property type="component" value="Unassembled WGS sequence"/>
</dbReference>
<accession>A0A3E4QY39</accession>
<gene>
    <name evidence="3" type="primary">dltD</name>
    <name evidence="3" type="ORF">DXC81_00135</name>
</gene>
<feature type="region of interest" description="Disordered" evidence="1">
    <location>
        <begin position="56"/>
        <end position="83"/>
    </location>
</feature>
<dbReference type="EMBL" id="QSRJ01000001">
    <property type="protein sequence ID" value="RGL12120.1"/>
    <property type="molecule type" value="Genomic_DNA"/>
</dbReference>
<dbReference type="NCBIfam" id="TIGR04092">
    <property type="entry name" value="LTA_DltD"/>
    <property type="match status" value="1"/>
</dbReference>
<feature type="region of interest" description="Disordered" evidence="1">
    <location>
        <begin position="218"/>
        <end position="242"/>
    </location>
</feature>
<dbReference type="Pfam" id="PF04914">
    <property type="entry name" value="DltD"/>
    <property type="match status" value="1"/>
</dbReference>
<feature type="chain" id="PRO_5039005581" evidence="2">
    <location>
        <begin position="24"/>
        <end position="426"/>
    </location>
</feature>
<dbReference type="InterPro" id="IPR036514">
    <property type="entry name" value="SGNH_hydro_sf"/>
</dbReference>
<evidence type="ECO:0000313" key="3">
    <source>
        <dbReference type="EMBL" id="RGL12120.1"/>
    </source>
</evidence>
<reference evidence="3 4" key="1">
    <citation type="submission" date="2018-08" db="EMBL/GenBank/DDBJ databases">
        <title>A genome reference for cultivated species of the human gut microbiota.</title>
        <authorList>
            <person name="Zou Y."/>
            <person name="Xue W."/>
            <person name="Luo G."/>
        </authorList>
    </citation>
    <scope>NUCLEOTIDE SEQUENCE [LARGE SCALE GENOMIC DNA]</scope>
    <source>
        <strain evidence="3 4">TF08-14</strain>
    </source>
</reference>
<sequence length="426" mass="46198">MRRFAALGAAAALAVFTGGASLAGLYQTVDRDPVIGYPSLQEVTNFDVMARSYDRRREQGDNPRLVFGSSELNPGPAGPAHPASLLEGGDYGVDVMVTGRAFCEDLWQAIEVGAFAGRMDRDDSSRRVVLIPSMQWFMCYRNAKRDFTASFSQGAYDAFMANPAISDELKDQVAQRMAVYGVDRTGPSSPSAAVAAWLDSASDQLLATLRLSTTAVAPRAAADGRREKGGPRGADGGGATYAASSSSNAAASSLHAAPNWDQIFSDADLTAREKASSNAMGINDSWYAKHLADWQAGTRDWKVEGNGYFSEQEFEDFKLLLRVCREAGVLPMVLIQPVKGGLYDQTIYGPKVRQRYYQMIRRACEQAGVPVADFSSHEYDTYFLREYSHPSDLGGAYYSKAIYTYLTTGVADTSPSGGVALETRKE</sequence>
<proteinExistence type="predicted"/>
<evidence type="ECO:0000256" key="1">
    <source>
        <dbReference type="SAM" id="MobiDB-lite"/>
    </source>
</evidence>
<keyword evidence="2" id="KW-0732">Signal</keyword>
<dbReference type="InterPro" id="IPR023896">
    <property type="entry name" value="LTA_DltD"/>
</dbReference>
<dbReference type="PANTHER" id="PTHR40039:SF1">
    <property type="entry name" value="PROTEIN DLTD"/>
    <property type="match status" value="1"/>
</dbReference>
<dbReference type="InterPro" id="IPR006998">
    <property type="entry name" value="DltD"/>
</dbReference>